<comment type="similarity">
    <text evidence="1 8">Belongs to the 2-oxoacid dehydrogenase family.</text>
</comment>
<dbReference type="InterPro" id="IPR045257">
    <property type="entry name" value="E2/Pdx1"/>
</dbReference>
<comment type="cofactor">
    <cofactor evidence="8">
        <name>(R)-lipoate</name>
        <dbReference type="ChEBI" id="CHEBI:83088"/>
    </cofactor>
    <text evidence="8">Binds 1 lipoyl cofactor covalently.</text>
</comment>
<dbReference type="InterPro" id="IPR001078">
    <property type="entry name" value="2-oxoacid_DH_actylTfrase"/>
</dbReference>
<reference evidence="12" key="1">
    <citation type="submission" date="2021-01" db="EMBL/GenBank/DDBJ databases">
        <title>Modified the classification status of verrucomicrobia.</title>
        <authorList>
            <person name="Feng X."/>
        </authorList>
    </citation>
    <scope>NUCLEOTIDE SEQUENCE</scope>
    <source>
        <strain evidence="12">KCTC 12986</strain>
    </source>
</reference>
<dbReference type="InterPro" id="IPR023213">
    <property type="entry name" value="CAT-like_dom_sf"/>
</dbReference>
<dbReference type="FunFam" id="2.40.50.100:FF:000010">
    <property type="entry name" value="Acetyltransferase component of pyruvate dehydrogenase complex"/>
    <property type="match status" value="1"/>
</dbReference>
<dbReference type="RefSeq" id="WP_200392548.1">
    <property type="nucleotide sequence ID" value="NZ_JAENIO010000041.1"/>
</dbReference>
<dbReference type="NCBIfam" id="TIGR01349">
    <property type="entry name" value="PDHac_trf_mito"/>
    <property type="match status" value="1"/>
</dbReference>
<dbReference type="AlphaFoldDB" id="A0A934RVA6"/>
<keyword evidence="4 8" id="KW-0450">Lipoyl</keyword>
<dbReference type="EMBL" id="JAENIO010000041">
    <property type="protein sequence ID" value="MBK1835116.1"/>
    <property type="molecule type" value="Genomic_DNA"/>
</dbReference>
<dbReference type="PROSITE" id="PS50968">
    <property type="entry name" value="BIOTINYL_LIPOYL"/>
    <property type="match status" value="1"/>
</dbReference>
<dbReference type="PANTHER" id="PTHR23151">
    <property type="entry name" value="DIHYDROLIPOAMIDE ACETYL/SUCCINYL-TRANSFERASE-RELATED"/>
    <property type="match status" value="1"/>
</dbReference>
<dbReference type="Gene3D" id="4.10.320.10">
    <property type="entry name" value="E3-binding domain"/>
    <property type="match status" value="1"/>
</dbReference>
<dbReference type="Gene3D" id="2.40.50.100">
    <property type="match status" value="1"/>
</dbReference>
<feature type="compositionally biased region" description="Low complexity" evidence="9">
    <location>
        <begin position="175"/>
        <end position="193"/>
    </location>
</feature>
<dbReference type="FunFam" id="3.30.559.10:FF:000007">
    <property type="entry name" value="Dihydrolipoamide acetyltransferase component of pyruvate dehydrogenase complex"/>
    <property type="match status" value="1"/>
</dbReference>
<evidence type="ECO:0000256" key="3">
    <source>
        <dbReference type="ARBA" id="ARBA00022679"/>
    </source>
</evidence>
<evidence type="ECO:0000259" key="11">
    <source>
        <dbReference type="PROSITE" id="PS51826"/>
    </source>
</evidence>
<dbReference type="Pfam" id="PF00364">
    <property type="entry name" value="Biotin_lipoyl"/>
    <property type="match status" value="1"/>
</dbReference>
<evidence type="ECO:0000256" key="4">
    <source>
        <dbReference type="ARBA" id="ARBA00022823"/>
    </source>
</evidence>
<dbReference type="Gene3D" id="3.30.559.10">
    <property type="entry name" value="Chloramphenicol acetyltransferase-like domain"/>
    <property type="match status" value="1"/>
</dbReference>
<dbReference type="EC" id="2.3.1.12" evidence="8"/>
<evidence type="ECO:0000256" key="5">
    <source>
        <dbReference type="ARBA" id="ARBA00023315"/>
    </source>
</evidence>
<dbReference type="SUPFAM" id="SSF52777">
    <property type="entry name" value="CoA-dependent acyltransferases"/>
    <property type="match status" value="1"/>
</dbReference>
<evidence type="ECO:0000256" key="7">
    <source>
        <dbReference type="ARBA" id="ARBA00048370"/>
    </source>
</evidence>
<evidence type="ECO:0000256" key="6">
    <source>
        <dbReference type="ARBA" id="ARBA00025211"/>
    </source>
</evidence>
<protein>
    <recommendedName>
        <fullName evidence="8">Acetyltransferase component of pyruvate dehydrogenase complex</fullName>
        <ecNumber evidence="8">2.3.1.12</ecNumber>
    </recommendedName>
</protein>
<dbReference type="SUPFAM" id="SSF51230">
    <property type="entry name" value="Single hybrid motif"/>
    <property type="match status" value="1"/>
</dbReference>
<dbReference type="SUPFAM" id="SSF47005">
    <property type="entry name" value="Peripheral subunit-binding domain of 2-oxo acid dehydrogenase complex"/>
    <property type="match status" value="1"/>
</dbReference>
<feature type="region of interest" description="Disordered" evidence="9">
    <location>
        <begin position="77"/>
        <end position="129"/>
    </location>
</feature>
<keyword evidence="12" id="KW-0670">Pyruvate</keyword>
<dbReference type="GO" id="GO:0004742">
    <property type="term" value="F:dihydrolipoyllysine-residue acetyltransferase activity"/>
    <property type="evidence" value="ECO:0007669"/>
    <property type="project" value="UniProtKB-UniRule"/>
</dbReference>
<proteinExistence type="inferred from homology"/>
<feature type="compositionally biased region" description="Low complexity" evidence="9">
    <location>
        <begin position="81"/>
        <end position="91"/>
    </location>
</feature>
<evidence type="ECO:0000256" key="8">
    <source>
        <dbReference type="RuleBase" id="RU361137"/>
    </source>
</evidence>
<dbReference type="InterPro" id="IPR036625">
    <property type="entry name" value="E3-bd_dom_sf"/>
</dbReference>
<comment type="caution">
    <text evidence="12">The sequence shown here is derived from an EMBL/GenBank/DDBJ whole genome shotgun (WGS) entry which is preliminary data.</text>
</comment>
<comment type="catalytic activity">
    <reaction evidence="7 8">
        <text>N(6)-[(R)-dihydrolipoyl]-L-lysyl-[protein] + acetyl-CoA = N(6)-[(R)-S(8)-acetyldihydrolipoyl]-L-lysyl-[protein] + CoA</text>
        <dbReference type="Rhea" id="RHEA:17017"/>
        <dbReference type="Rhea" id="RHEA-COMP:10475"/>
        <dbReference type="Rhea" id="RHEA-COMP:10478"/>
        <dbReference type="ChEBI" id="CHEBI:57287"/>
        <dbReference type="ChEBI" id="CHEBI:57288"/>
        <dbReference type="ChEBI" id="CHEBI:83100"/>
        <dbReference type="ChEBI" id="CHEBI:83111"/>
        <dbReference type="EC" id="2.3.1.12"/>
    </reaction>
</comment>
<feature type="domain" description="Lipoyl-binding" evidence="10">
    <location>
        <begin position="2"/>
        <end position="77"/>
    </location>
</feature>
<feature type="region of interest" description="Disordered" evidence="9">
    <location>
        <begin position="168"/>
        <end position="200"/>
    </location>
</feature>
<keyword evidence="3 8" id="KW-0808">Transferase</keyword>
<keyword evidence="13" id="KW-1185">Reference proteome</keyword>
<evidence type="ECO:0000313" key="13">
    <source>
        <dbReference type="Proteomes" id="UP000604083"/>
    </source>
</evidence>
<evidence type="ECO:0000256" key="2">
    <source>
        <dbReference type="ARBA" id="ARBA00011484"/>
    </source>
</evidence>
<evidence type="ECO:0000256" key="1">
    <source>
        <dbReference type="ARBA" id="ARBA00007317"/>
    </source>
</evidence>
<dbReference type="InterPro" id="IPR006257">
    <property type="entry name" value="LAT1"/>
</dbReference>
<name>A0A934RVA6_9BACT</name>
<comment type="function">
    <text evidence="6">The pyruvate dehydrogenase complex catalyzes the overall conversion of pyruvate to acetyl-CoA and CO(2). It contains multiple copies of three enzymatic components: pyruvate dehydrogenase (E1), dihydrolipoamide acetyltransferase (E2) and lipoamide dehydrogenase (E3).</text>
</comment>
<dbReference type="InterPro" id="IPR004167">
    <property type="entry name" value="PSBD"/>
</dbReference>
<dbReference type="CDD" id="cd06849">
    <property type="entry name" value="lipoyl_domain"/>
    <property type="match status" value="1"/>
</dbReference>
<dbReference type="PANTHER" id="PTHR23151:SF90">
    <property type="entry name" value="DIHYDROLIPOYLLYSINE-RESIDUE ACETYLTRANSFERASE COMPONENT OF PYRUVATE DEHYDROGENASE COMPLEX, MITOCHONDRIAL-RELATED"/>
    <property type="match status" value="1"/>
</dbReference>
<dbReference type="PROSITE" id="PS00189">
    <property type="entry name" value="LIPOYL"/>
    <property type="match status" value="1"/>
</dbReference>
<dbReference type="GO" id="GO:0006086">
    <property type="term" value="P:pyruvate decarboxylation to acetyl-CoA"/>
    <property type="evidence" value="ECO:0007669"/>
    <property type="project" value="InterPro"/>
</dbReference>
<comment type="subunit">
    <text evidence="2">Forms a 24-polypeptide structural core with octahedral symmetry.</text>
</comment>
<gene>
    <name evidence="12" type="ORF">JIN78_13685</name>
</gene>
<dbReference type="Proteomes" id="UP000604083">
    <property type="component" value="Unassembled WGS sequence"/>
</dbReference>
<feature type="compositionally biased region" description="Basic and acidic residues" evidence="9">
    <location>
        <begin position="93"/>
        <end position="110"/>
    </location>
</feature>
<accession>A0A934RVA6</accession>
<feature type="domain" description="Peripheral subunit-binding (PSBD)" evidence="11">
    <location>
        <begin position="132"/>
        <end position="169"/>
    </location>
</feature>
<dbReference type="Pfam" id="PF02817">
    <property type="entry name" value="E3_binding"/>
    <property type="match status" value="1"/>
</dbReference>
<evidence type="ECO:0000313" key="12">
    <source>
        <dbReference type="EMBL" id="MBK1835116.1"/>
    </source>
</evidence>
<sequence>MASELEMPKLSDTMTEGTILRWLKKEGESVEIGDEIAEIETDKATMAMEVFDEGVLTKILVQEGEKAAVGAVIGILGGDGESSSDSGSSEEASAEKKEEEAPAEEKKEEAPAPASSSQTPAAPTNADGERLRVSPLARKIAESEGVDLSGLKGSGPGGRIIKKDVEAAASGGGSAAPTQSASPAATPAPTPQAINPVASGEDQRIELSSLRRIIADRLLTSKQTIPHFYLHVEVDAAPLMALRKQINEQSAETTGNKYTINDFIVKALINASMAVPEVNASFAGDHIIQYSSVGIAVAVAVEDGLVTPVVKKAESKSLLQISREIKDLAARSRDKKLRPDEFDGGTITISNLGSYGIDSFDAIVNPPQAAILSVGNIVKKPVVVGDEIKPGLRLNLGLSCDHRVVDGAVGARFLAEVKKLIESPALMLV</sequence>
<organism evidence="12 13">
    <name type="scientific">Roseibacillus ishigakijimensis</name>
    <dbReference type="NCBI Taxonomy" id="454146"/>
    <lineage>
        <taxon>Bacteria</taxon>
        <taxon>Pseudomonadati</taxon>
        <taxon>Verrucomicrobiota</taxon>
        <taxon>Verrucomicrobiia</taxon>
        <taxon>Verrucomicrobiales</taxon>
        <taxon>Verrucomicrobiaceae</taxon>
        <taxon>Roseibacillus</taxon>
    </lineage>
</organism>
<evidence type="ECO:0000256" key="9">
    <source>
        <dbReference type="SAM" id="MobiDB-lite"/>
    </source>
</evidence>
<dbReference type="InterPro" id="IPR003016">
    <property type="entry name" value="2-oxoA_DH_lipoyl-BS"/>
</dbReference>
<evidence type="ECO:0000259" key="10">
    <source>
        <dbReference type="PROSITE" id="PS50968"/>
    </source>
</evidence>
<dbReference type="InterPro" id="IPR000089">
    <property type="entry name" value="Biotin_lipoyl"/>
</dbReference>
<dbReference type="PROSITE" id="PS51826">
    <property type="entry name" value="PSBD"/>
    <property type="match status" value="1"/>
</dbReference>
<dbReference type="Pfam" id="PF00198">
    <property type="entry name" value="2-oxoacid_dh"/>
    <property type="match status" value="1"/>
</dbReference>
<dbReference type="InterPro" id="IPR011053">
    <property type="entry name" value="Single_hybrid_motif"/>
</dbReference>
<dbReference type="GO" id="GO:0045254">
    <property type="term" value="C:pyruvate dehydrogenase complex"/>
    <property type="evidence" value="ECO:0007669"/>
    <property type="project" value="UniProtKB-UniRule"/>
</dbReference>
<keyword evidence="5 8" id="KW-0012">Acyltransferase</keyword>